<dbReference type="InterPro" id="IPR037682">
    <property type="entry name" value="TonB_C"/>
</dbReference>
<accession>F2IC26</accession>
<sequence>MNLTLEDFIHELFLENSSIVQQMKFTMKLVFIFLLLLNTNVFGQDEVFVDPEEPAEFPGGSVVLKKFIADNLVHPQEAIDNGYQGICRVQFLIGEDGSCKNFIVRNGISDCPNCDKEVLRVLKLMPKWKPGLLDGKPIPMKYILPVSFKLKPN</sequence>
<evidence type="ECO:0000313" key="2">
    <source>
        <dbReference type="EMBL" id="AEA43252.1"/>
    </source>
</evidence>
<evidence type="ECO:0000259" key="1">
    <source>
        <dbReference type="Pfam" id="PF03544"/>
    </source>
</evidence>
<proteinExistence type="predicted"/>
<dbReference type="RefSeq" id="WP_013686024.1">
    <property type="nucleotide sequence ID" value="NC_015321.1"/>
</dbReference>
<name>F2IC26_FLUTR</name>
<reference evidence="3" key="2">
    <citation type="submission" date="2011-02" db="EMBL/GenBank/DDBJ databases">
        <title>The complete genome of Fluviicola taffensis DSM 16823.</title>
        <authorList>
            <consortium name="US DOE Joint Genome Institute (JGI-PGF)"/>
            <person name="Lucas S."/>
            <person name="Copeland A."/>
            <person name="Lapidus A."/>
            <person name="Bruce D."/>
            <person name="Goodwin L."/>
            <person name="Pitluck S."/>
            <person name="Kyrpides N."/>
            <person name="Mavromatis K."/>
            <person name="Ivanova N."/>
            <person name="Mikhailova N."/>
            <person name="Pagani I."/>
            <person name="Chertkov O."/>
            <person name="Detter J.C."/>
            <person name="Han C."/>
            <person name="Tapia R."/>
            <person name="Land M."/>
            <person name="Hauser L."/>
            <person name="Markowitz V."/>
            <person name="Cheng J.-F."/>
            <person name="Hugenholtz P."/>
            <person name="Woyke T."/>
            <person name="Wu D."/>
            <person name="Tindall B."/>
            <person name="Pomrenke H.G."/>
            <person name="Brambilla E."/>
            <person name="Klenk H.-P."/>
            <person name="Eisen J.A."/>
        </authorList>
    </citation>
    <scope>NUCLEOTIDE SEQUENCE [LARGE SCALE GENOMIC DNA]</scope>
    <source>
        <strain evidence="3">DSM 16823 / RW262 / RW262</strain>
    </source>
</reference>
<dbReference type="Proteomes" id="UP000007463">
    <property type="component" value="Chromosome"/>
</dbReference>
<dbReference type="Gene3D" id="3.30.1150.10">
    <property type="match status" value="1"/>
</dbReference>
<gene>
    <name evidence="2" type="ordered locus">Fluta_1257</name>
</gene>
<dbReference type="PANTHER" id="PTHR33446:SF2">
    <property type="entry name" value="PROTEIN TONB"/>
    <property type="match status" value="1"/>
</dbReference>
<organism evidence="2 3">
    <name type="scientific">Fluviicola taffensis (strain DSM 16823 / NCIMB 13979 / RW262)</name>
    <dbReference type="NCBI Taxonomy" id="755732"/>
    <lineage>
        <taxon>Bacteria</taxon>
        <taxon>Pseudomonadati</taxon>
        <taxon>Bacteroidota</taxon>
        <taxon>Flavobacteriia</taxon>
        <taxon>Flavobacteriales</taxon>
        <taxon>Crocinitomicaceae</taxon>
        <taxon>Fluviicola</taxon>
    </lineage>
</organism>
<dbReference type="HOGENOM" id="CLU_065795_3_1_10"/>
<evidence type="ECO:0000313" key="3">
    <source>
        <dbReference type="Proteomes" id="UP000007463"/>
    </source>
</evidence>
<dbReference type="InterPro" id="IPR051045">
    <property type="entry name" value="TonB-dependent_transducer"/>
</dbReference>
<dbReference type="AlphaFoldDB" id="F2IC26"/>
<dbReference type="eggNOG" id="COG0810">
    <property type="taxonomic scope" value="Bacteria"/>
</dbReference>
<dbReference type="GO" id="GO:0098797">
    <property type="term" value="C:plasma membrane protein complex"/>
    <property type="evidence" value="ECO:0007669"/>
    <property type="project" value="TreeGrafter"/>
</dbReference>
<feature type="domain" description="TonB C-terminal" evidence="1">
    <location>
        <begin position="71"/>
        <end position="150"/>
    </location>
</feature>
<protein>
    <recommendedName>
        <fullName evidence="1">TonB C-terminal domain-containing protein</fullName>
    </recommendedName>
</protein>
<dbReference type="GO" id="GO:0055085">
    <property type="term" value="P:transmembrane transport"/>
    <property type="evidence" value="ECO:0007669"/>
    <property type="project" value="InterPro"/>
</dbReference>
<reference evidence="2 3" key="1">
    <citation type="journal article" date="2011" name="Stand. Genomic Sci.">
        <title>Complete genome sequence of the gliding freshwater bacterium Fluviicola taffensis type strain (RW262).</title>
        <authorList>
            <person name="Woyke T."/>
            <person name="Chertkov O."/>
            <person name="Lapidus A."/>
            <person name="Nolan M."/>
            <person name="Lucas S."/>
            <person name="Del Rio T.G."/>
            <person name="Tice H."/>
            <person name="Cheng J.F."/>
            <person name="Tapia R."/>
            <person name="Han C."/>
            <person name="Goodwin L."/>
            <person name="Pitluck S."/>
            <person name="Liolios K."/>
            <person name="Pagani I."/>
            <person name="Ivanova N."/>
            <person name="Huntemann M."/>
            <person name="Mavromatis K."/>
            <person name="Mikhailova N."/>
            <person name="Pati A."/>
            <person name="Chen A."/>
            <person name="Palaniappan K."/>
            <person name="Land M."/>
            <person name="Hauser L."/>
            <person name="Brambilla E.M."/>
            <person name="Rohde M."/>
            <person name="Mwirichia R."/>
            <person name="Sikorski J."/>
            <person name="Tindall B.J."/>
            <person name="Goker M."/>
            <person name="Bristow J."/>
            <person name="Eisen J.A."/>
            <person name="Markowitz V."/>
            <person name="Hugenholtz P."/>
            <person name="Klenk H.P."/>
            <person name="Kyrpides N.C."/>
        </authorList>
    </citation>
    <scope>NUCLEOTIDE SEQUENCE [LARGE SCALE GENOMIC DNA]</scope>
    <source>
        <strain evidence="3">DSM 16823 / RW262 / RW262</strain>
    </source>
</reference>
<dbReference type="Pfam" id="PF03544">
    <property type="entry name" value="TonB_C"/>
    <property type="match status" value="1"/>
</dbReference>
<dbReference type="EMBL" id="CP002542">
    <property type="protein sequence ID" value="AEA43252.1"/>
    <property type="molecule type" value="Genomic_DNA"/>
</dbReference>
<dbReference type="KEGG" id="fte:Fluta_1257"/>
<keyword evidence="3" id="KW-1185">Reference proteome</keyword>
<dbReference type="GO" id="GO:0031992">
    <property type="term" value="F:energy transducer activity"/>
    <property type="evidence" value="ECO:0007669"/>
    <property type="project" value="TreeGrafter"/>
</dbReference>
<dbReference type="OrthoDB" id="1095452at2"/>
<dbReference type="PANTHER" id="PTHR33446">
    <property type="entry name" value="PROTEIN TONB-RELATED"/>
    <property type="match status" value="1"/>
</dbReference>
<dbReference type="STRING" id="755732.Fluta_1257"/>
<dbReference type="SUPFAM" id="SSF74653">
    <property type="entry name" value="TolA/TonB C-terminal domain"/>
    <property type="match status" value="1"/>
</dbReference>